<proteinExistence type="predicted"/>
<dbReference type="AlphaFoldDB" id="A0A840PRH4"/>
<evidence type="ECO:0000256" key="1">
    <source>
        <dbReference type="ARBA" id="ARBA00023118"/>
    </source>
</evidence>
<reference evidence="3 4" key="1">
    <citation type="submission" date="2020-08" db="EMBL/GenBank/DDBJ databases">
        <title>Genomic Encyclopedia of Type Strains, Phase IV (KMG-IV): sequencing the most valuable type-strain genomes for metagenomic binning, comparative biology and taxonomic classification.</title>
        <authorList>
            <person name="Goeker M."/>
        </authorList>
    </citation>
    <scope>NUCLEOTIDE SEQUENCE [LARGE SCALE GENOMIC DNA]</scope>
    <source>
        <strain evidence="3 4">DSM 10633</strain>
    </source>
</reference>
<dbReference type="NCBIfam" id="TIGR01894">
    <property type="entry name" value="cas_TM1795_cmr1"/>
    <property type="match status" value="1"/>
</dbReference>
<gene>
    <name evidence="3" type="ORF">HNR36_001476</name>
</gene>
<dbReference type="InterPro" id="IPR005537">
    <property type="entry name" value="RAMP_III_fam"/>
</dbReference>
<dbReference type="GO" id="GO:0051607">
    <property type="term" value="P:defense response to virus"/>
    <property type="evidence" value="ECO:0007669"/>
    <property type="project" value="UniProtKB-KW"/>
</dbReference>
<evidence type="ECO:0000313" key="3">
    <source>
        <dbReference type="EMBL" id="MBB5149089.1"/>
    </source>
</evidence>
<dbReference type="Proteomes" id="UP000557217">
    <property type="component" value="Unassembled WGS sequence"/>
</dbReference>
<sequence length="321" mass="36983">MQKQVNIEELLEISAIQKKRYRVKTITPLMMHGWNEQPRGANPVAETRAASIKGVYRYWWRILQYETKNYKDLFQKEGKLFGHAANQSNKSKVMISIPVNEVNKGYNAVSRPHKKNTSKDVSAIINKEFDIDLSVYQKDSKHFEEFKAYFELMLLLAGFGQRSRRGAGALQQTEKKFHSIEDYKAEIQNLLQKINKMKYFNTKLNSPHHLLQVKENIPLSQSPTLRSIWIGKAFNSGEAARKAISNAGHEANKIDLKNNQRYLGNVVFNKKIRVASPLIATVREIGGKYYPIISEVITINQNHETYIKAKNDFLQWVGVKV</sequence>
<feature type="domain" description="CRISPR type III-associated protein" evidence="2">
    <location>
        <begin position="23"/>
        <end position="170"/>
    </location>
</feature>
<dbReference type="Pfam" id="PF03787">
    <property type="entry name" value="RAMPs"/>
    <property type="match status" value="1"/>
</dbReference>
<accession>A0A840PRH4</accession>
<keyword evidence="1" id="KW-0051">Antiviral defense</keyword>
<evidence type="ECO:0000313" key="4">
    <source>
        <dbReference type="Proteomes" id="UP000557217"/>
    </source>
</evidence>
<keyword evidence="4" id="KW-1185">Reference proteome</keyword>
<dbReference type="RefSeq" id="WP_168412364.1">
    <property type="nucleotide sequence ID" value="NZ_JAAXPW010000015.1"/>
</dbReference>
<name>A0A840PRH4_URETH</name>
<organism evidence="3 4">
    <name type="scientific">Ureibacillus thermosphaericus</name>
    <dbReference type="NCBI Taxonomy" id="51173"/>
    <lineage>
        <taxon>Bacteria</taxon>
        <taxon>Bacillati</taxon>
        <taxon>Bacillota</taxon>
        <taxon>Bacilli</taxon>
        <taxon>Bacillales</taxon>
        <taxon>Caryophanaceae</taxon>
        <taxon>Ureibacillus</taxon>
    </lineage>
</organism>
<comment type="caution">
    <text evidence="3">The sequence shown here is derived from an EMBL/GenBank/DDBJ whole genome shotgun (WGS) entry which is preliminary data.</text>
</comment>
<dbReference type="EMBL" id="JACHGZ010000014">
    <property type="protein sequence ID" value="MBB5149089.1"/>
    <property type="molecule type" value="Genomic_DNA"/>
</dbReference>
<dbReference type="InterPro" id="IPR007522">
    <property type="entry name" value="CRISPR-assoc_prot_TM1795"/>
</dbReference>
<protein>
    <submittedName>
        <fullName evidence="3">CRISPR-associated protein Cmr1</fullName>
    </submittedName>
</protein>
<evidence type="ECO:0000259" key="2">
    <source>
        <dbReference type="Pfam" id="PF03787"/>
    </source>
</evidence>